<sequence>MKKNNLKRKGMAAALTLAFGMLVPSVSFAAGTPVNVLSGTESQMSSDKEVVYVNNYSAAKRDVNFNDNWKFYLGDASGAEEPAFDDSKWEHVNLPHDYSIEQEYSTKMEAESGYLPGGIGWYRKSFTLGKTAENKRVRIDFGGVYMDATVWVNGTQVGSHPYGYTPFSFDITDLVKFDGENVITVKVNHQTPSSRWYSGSGIYRSVDLNIVNPVHVDLYGTKVETPNLETEKDKAVTTNIKTTVANDSDREQNVTLTHTIFKKGGEPSANIGTVTTETKAIAAGETVAIDATVNAQNPELWSTTNPALYTVRTEVKIGEEVVDTYDTEYGFRYFKFDANSGFSLNGTNMKLKGVCMHHDQGALGAEAWERAIERQVEILKEMGCNSIRVTHNPAAEELINICNEKGILVVEEMFDGWQNAKNGNNNDYARFFNQTIGESNQILGKENGMTWAKYDLTATVKRGWNAPSVIMWSLGNEVQEGATGVLTQAYANVQANLIEWTTALDTTRPATRGDNVLKGNKTGIPKNMMDAMTTANGTVGLNYCSGNDYDTLHNSNQNWKLYGSETASAINSRGVYDRIDGSKTGQKLTSYDNSAVNWGAVASSAWYEVIKRDFVAGEYVWTGFDYIGEPTPWNGTGKGAQGTWPSPKNSYFGIIDTAGFPKDSYYFYQSQWNDEVNTLHILPAWNEDVVKKDSNGKVPVVVYTDAKKVELFFTDAKTGDKQSLGTKAFTQKQSNAQGYTYQYYEGTDKSGTEHKNLYLTWQVPYKAGTISAVAYGQDGQKISEEKLNGRTSVTTTGEKKNLKVTVDRDTIAADGADLTYVTVDVTDKDGNIIPNAEDKVTFKVEGEGKLVGIDNGRQDDHTSYKANSRNAFAGKVLAIVQSTKKAGSITVTASAKGLETSSVTVTTTSVEQDTTGEKAISYYEMSKNYYVKTGNMPQLPSTVKAVYTDGSEKEIPVTWDAITEEQIAQSGTFSVAGTTKAGDTLTVIVNMIDRVVSLLNYSTTVPLGTKPTLPESRPAVLQDGEVMNASFPVAWGEPNGSYDAEGIVTVKGTADVLGQNVEVTATIRVEKQKIELGSSVSSAAYLSQDVPEGQQSDTLDAIKDGKKEIGDNNSGGANPTCWSNWATRNTDPTSEITFRYATQQRVGKIVVYYSKDNGAMTFPREGRTKLFVSETGDEGSWKELSVEETIAENESPERVKAYTYTFDPTVATFVKLQVTNTTPQEAGKTETCTGITEVEIIEWNGSYTTNSTANLSKLTVNGLELSEEELAAGSFDTEAIVIDTIDYVAADNAAVTYVPPYENKAKLIIESEDHTTRNEFVINLDGKGVGNTDPVYAGRDYDTQKMSVTAGSEQQGQGNEGPARYVLDGNEGTIWHTSWNPQASRDTFWIKFELNEITSLDALRYKGRGGASNGRISKYRVEVSKDDQNWTEVSVGNWDNTNDWYIAMFNEPTEAKYVRLTGVETYGEGSQQNKFASAAEIRLRKADSKTDISDATVSLTNEKKLVSVVDKDHPVTLSKEDIEVTLGDKVLRYGIDYKLTYNNNEAPGTATAIVTGIGQYGYTGSQEVSFTIELKKTEMNNISIKSFPTKPTYTEGETLDPTGLVLTTSYDNGTTADVVYSEETAKDFAFNPDTKTPLTKDNTKVTVTYGDFETEFAITVTEAKKPDPEPKPDPEKPNPEKPDPEKPSPEKPSPEKPGSGNQDSGKPDSGNHGSGKPDGNGSSTGNTGNTNNSNNAVQTGDTASVGICVVALAAAGIVGAIMIGKKRKDVK</sequence>
<feature type="signal peptide" evidence="6">
    <location>
        <begin position="1"/>
        <end position="29"/>
    </location>
</feature>
<dbReference type="GO" id="GO:0004553">
    <property type="term" value="F:hydrolase activity, hydrolyzing O-glycosyl compounds"/>
    <property type="evidence" value="ECO:0007669"/>
    <property type="project" value="InterPro"/>
</dbReference>
<dbReference type="InterPro" id="IPR006103">
    <property type="entry name" value="Glyco_hydro_2_cat"/>
</dbReference>
<name>A0A415S5P0_MEDGN</name>
<dbReference type="Pfam" id="PF00703">
    <property type="entry name" value="Glyco_hydro_2"/>
    <property type="match status" value="1"/>
</dbReference>
<dbReference type="PANTHER" id="PTHR42732:SF1">
    <property type="entry name" value="BETA-MANNOSIDASE"/>
    <property type="match status" value="1"/>
</dbReference>
<dbReference type="InterPro" id="IPR017853">
    <property type="entry name" value="GH"/>
</dbReference>
<feature type="region of interest" description="Disordered" evidence="4">
    <location>
        <begin position="1659"/>
        <end position="1737"/>
    </location>
</feature>
<dbReference type="SUPFAM" id="SSF49303">
    <property type="entry name" value="beta-Galactosidase/glucuronidase domain"/>
    <property type="match status" value="1"/>
</dbReference>
<organism evidence="8 9">
    <name type="scientific">Mediterraneibacter gnavus</name>
    <name type="common">Ruminococcus gnavus</name>
    <dbReference type="NCBI Taxonomy" id="33038"/>
    <lineage>
        <taxon>Bacteria</taxon>
        <taxon>Bacillati</taxon>
        <taxon>Bacillota</taxon>
        <taxon>Clostridia</taxon>
        <taxon>Lachnospirales</taxon>
        <taxon>Lachnospiraceae</taxon>
        <taxon>Mediterraneibacter</taxon>
    </lineage>
</organism>
<feature type="compositionally biased region" description="Low complexity" evidence="4">
    <location>
        <begin position="1719"/>
        <end position="1735"/>
    </location>
</feature>
<keyword evidence="5" id="KW-1133">Transmembrane helix</keyword>
<feature type="region of interest" description="Disordered" evidence="4">
    <location>
        <begin position="1107"/>
        <end position="1126"/>
    </location>
</feature>
<proteinExistence type="inferred from homology"/>
<evidence type="ECO:0000256" key="5">
    <source>
        <dbReference type="SAM" id="Phobius"/>
    </source>
</evidence>
<dbReference type="Gene3D" id="2.60.120.260">
    <property type="entry name" value="Galactose-binding domain-like"/>
    <property type="match status" value="3"/>
</dbReference>
<dbReference type="Pfam" id="PF07532">
    <property type="entry name" value="Big_4"/>
    <property type="match status" value="2"/>
</dbReference>
<reference evidence="8 9" key="1">
    <citation type="submission" date="2018-08" db="EMBL/GenBank/DDBJ databases">
        <title>A genome reference for cultivated species of the human gut microbiota.</title>
        <authorList>
            <person name="Zou Y."/>
            <person name="Xue W."/>
            <person name="Luo G."/>
        </authorList>
    </citation>
    <scope>NUCLEOTIDE SEQUENCE [LARGE SCALE GENOMIC DNA]</scope>
    <source>
        <strain evidence="8 9">AF33-12</strain>
    </source>
</reference>
<dbReference type="Gene3D" id="2.60.40.3630">
    <property type="match status" value="1"/>
</dbReference>
<keyword evidence="3" id="KW-0326">Glycosidase</keyword>
<evidence type="ECO:0000313" key="8">
    <source>
        <dbReference type="EMBL" id="RHM71047.1"/>
    </source>
</evidence>
<feature type="domain" description="F5/8 type C" evidence="7">
    <location>
        <begin position="1331"/>
        <end position="1480"/>
    </location>
</feature>
<dbReference type="InterPro" id="IPR051913">
    <property type="entry name" value="GH2_Domain-Containing"/>
</dbReference>
<dbReference type="InterPro" id="IPR008964">
    <property type="entry name" value="Invasin/intimin_cell_adhesion"/>
</dbReference>
<keyword evidence="2" id="KW-0378">Hydrolase</keyword>
<evidence type="ECO:0000256" key="3">
    <source>
        <dbReference type="ARBA" id="ARBA00023295"/>
    </source>
</evidence>
<dbReference type="InterPro" id="IPR006101">
    <property type="entry name" value="Glyco_hydro_2"/>
</dbReference>
<dbReference type="InterPro" id="IPR006102">
    <property type="entry name" value="Ig-like_GH2"/>
</dbReference>
<evidence type="ECO:0000256" key="6">
    <source>
        <dbReference type="SAM" id="SignalP"/>
    </source>
</evidence>
<gene>
    <name evidence="8" type="ORF">DWZ50_16255</name>
</gene>
<dbReference type="Pfam" id="PF02837">
    <property type="entry name" value="Glyco_hydro_2_N"/>
    <property type="match status" value="1"/>
</dbReference>
<dbReference type="InterPro" id="IPR032311">
    <property type="entry name" value="DUF4982"/>
</dbReference>
<comment type="similarity">
    <text evidence="1">Belongs to the glycosyl hydrolase 2 family.</text>
</comment>
<dbReference type="InterPro" id="IPR011081">
    <property type="entry name" value="Big_4"/>
</dbReference>
<keyword evidence="5" id="KW-0472">Membrane</keyword>
<evidence type="ECO:0000256" key="2">
    <source>
        <dbReference type="ARBA" id="ARBA00022801"/>
    </source>
</evidence>
<dbReference type="Pfam" id="PF02836">
    <property type="entry name" value="Glyco_hydro_2_C"/>
    <property type="match status" value="1"/>
</dbReference>
<dbReference type="PROSITE" id="PS50022">
    <property type="entry name" value="FA58C_3"/>
    <property type="match status" value="1"/>
</dbReference>
<dbReference type="SUPFAM" id="SSF51445">
    <property type="entry name" value="(Trans)glycosidases"/>
    <property type="match status" value="1"/>
</dbReference>
<dbReference type="Proteomes" id="UP000285610">
    <property type="component" value="Unassembled WGS sequence"/>
</dbReference>
<dbReference type="RefSeq" id="WP_118445163.1">
    <property type="nucleotide sequence ID" value="NZ_JBCPGC010000053.1"/>
</dbReference>
<dbReference type="SUPFAM" id="SSF49373">
    <property type="entry name" value="Invasin/intimin cell-adhesion fragments"/>
    <property type="match status" value="1"/>
</dbReference>
<dbReference type="SUPFAM" id="SSF49785">
    <property type="entry name" value="Galactose-binding domain-like"/>
    <property type="match status" value="2"/>
</dbReference>
<dbReference type="Pfam" id="PF00754">
    <property type="entry name" value="F5_F8_type_C"/>
    <property type="match status" value="1"/>
</dbReference>
<feature type="chain" id="PRO_5019545817" evidence="6">
    <location>
        <begin position="30"/>
        <end position="1771"/>
    </location>
</feature>
<dbReference type="InterPro" id="IPR000421">
    <property type="entry name" value="FA58C"/>
</dbReference>
<dbReference type="PRINTS" id="PR00132">
    <property type="entry name" value="GLHYDRLASE2"/>
</dbReference>
<dbReference type="GO" id="GO:0005975">
    <property type="term" value="P:carbohydrate metabolic process"/>
    <property type="evidence" value="ECO:0007669"/>
    <property type="project" value="InterPro"/>
</dbReference>
<dbReference type="InterPro" id="IPR006104">
    <property type="entry name" value="Glyco_hydro_2_N"/>
</dbReference>
<dbReference type="Gene3D" id="3.20.20.80">
    <property type="entry name" value="Glycosidases"/>
    <property type="match status" value="1"/>
</dbReference>
<dbReference type="InterPro" id="IPR036156">
    <property type="entry name" value="Beta-gal/glucu_dom_sf"/>
</dbReference>
<dbReference type="Pfam" id="PF16355">
    <property type="entry name" value="DUF4982"/>
    <property type="match status" value="1"/>
</dbReference>
<dbReference type="Gene3D" id="2.60.40.10">
    <property type="entry name" value="Immunoglobulins"/>
    <property type="match status" value="3"/>
</dbReference>
<dbReference type="InterPro" id="IPR040605">
    <property type="entry name" value="Glyco_hydro2_dom5"/>
</dbReference>
<keyword evidence="5" id="KW-0812">Transmembrane</keyword>
<dbReference type="InterPro" id="IPR013783">
    <property type="entry name" value="Ig-like_fold"/>
</dbReference>
<dbReference type="EMBL" id="QRQE01000053">
    <property type="protein sequence ID" value="RHM71047.1"/>
    <property type="molecule type" value="Genomic_DNA"/>
</dbReference>
<evidence type="ECO:0000259" key="7">
    <source>
        <dbReference type="PROSITE" id="PS50022"/>
    </source>
</evidence>
<comment type="caution">
    <text evidence="8">The sequence shown here is derived from an EMBL/GenBank/DDBJ whole genome shotgun (WGS) entry which is preliminary data.</text>
</comment>
<dbReference type="PANTHER" id="PTHR42732">
    <property type="entry name" value="BETA-GALACTOSIDASE"/>
    <property type="match status" value="1"/>
</dbReference>
<feature type="compositionally biased region" description="Polar residues" evidence="4">
    <location>
        <begin position="1111"/>
        <end position="1126"/>
    </location>
</feature>
<feature type="transmembrane region" description="Helical" evidence="5">
    <location>
        <begin position="1743"/>
        <end position="1763"/>
    </location>
</feature>
<feature type="compositionally biased region" description="Basic and acidic residues" evidence="4">
    <location>
        <begin position="1662"/>
        <end position="1694"/>
    </location>
</feature>
<evidence type="ECO:0000256" key="1">
    <source>
        <dbReference type="ARBA" id="ARBA00007401"/>
    </source>
</evidence>
<keyword evidence="6" id="KW-0732">Signal</keyword>
<accession>A0A415S5P0</accession>
<evidence type="ECO:0000256" key="4">
    <source>
        <dbReference type="SAM" id="MobiDB-lite"/>
    </source>
</evidence>
<dbReference type="Pfam" id="PF18565">
    <property type="entry name" value="Glyco_hydro2_C5"/>
    <property type="match status" value="1"/>
</dbReference>
<dbReference type="InterPro" id="IPR008979">
    <property type="entry name" value="Galactose-bd-like_sf"/>
</dbReference>
<protein>
    <submittedName>
        <fullName evidence="8">DUF4982 domain-containing protein</fullName>
    </submittedName>
</protein>
<evidence type="ECO:0000313" key="9">
    <source>
        <dbReference type="Proteomes" id="UP000285610"/>
    </source>
</evidence>